<dbReference type="InterPro" id="IPR036259">
    <property type="entry name" value="MFS_trans_sf"/>
</dbReference>
<protein>
    <recommendedName>
        <fullName evidence="6">Major facilitator superfamily (MFS) profile domain-containing protein</fullName>
    </recommendedName>
</protein>
<feature type="domain" description="Major facilitator superfamily (MFS) profile" evidence="6">
    <location>
        <begin position="55"/>
        <end position="508"/>
    </location>
</feature>
<feature type="transmembrane region" description="Helical" evidence="5">
    <location>
        <begin position="337"/>
        <end position="355"/>
    </location>
</feature>
<dbReference type="GO" id="GO:0022857">
    <property type="term" value="F:transmembrane transporter activity"/>
    <property type="evidence" value="ECO:0007669"/>
    <property type="project" value="InterPro"/>
</dbReference>
<evidence type="ECO:0000259" key="6">
    <source>
        <dbReference type="PROSITE" id="PS50850"/>
    </source>
</evidence>
<feature type="transmembrane region" description="Helical" evidence="5">
    <location>
        <begin position="250"/>
        <end position="269"/>
    </location>
</feature>
<evidence type="ECO:0000256" key="3">
    <source>
        <dbReference type="ARBA" id="ARBA00022989"/>
    </source>
</evidence>
<evidence type="ECO:0000256" key="4">
    <source>
        <dbReference type="ARBA" id="ARBA00023136"/>
    </source>
</evidence>
<evidence type="ECO:0000256" key="2">
    <source>
        <dbReference type="ARBA" id="ARBA00022692"/>
    </source>
</evidence>
<dbReference type="PANTHER" id="PTHR24064">
    <property type="entry name" value="SOLUTE CARRIER FAMILY 22 MEMBER"/>
    <property type="match status" value="1"/>
</dbReference>
<feature type="transmembrane region" description="Helical" evidence="5">
    <location>
        <begin position="194"/>
        <end position="215"/>
    </location>
</feature>
<comment type="caution">
    <text evidence="7">The sequence shown here is derived from an EMBL/GenBank/DDBJ whole genome shotgun (WGS) entry which is preliminary data.</text>
</comment>
<feature type="transmembrane region" description="Helical" evidence="5">
    <location>
        <begin position="395"/>
        <end position="414"/>
    </location>
</feature>
<dbReference type="GO" id="GO:0016020">
    <property type="term" value="C:membrane"/>
    <property type="evidence" value="ECO:0007669"/>
    <property type="project" value="UniProtKB-SubCell"/>
</dbReference>
<evidence type="ECO:0000313" key="8">
    <source>
        <dbReference type="Proteomes" id="UP000827986"/>
    </source>
</evidence>
<feature type="transmembrane region" description="Helical" evidence="5">
    <location>
        <begin position="367"/>
        <end position="388"/>
    </location>
</feature>
<feature type="transmembrane region" description="Helical" evidence="5">
    <location>
        <begin position="164"/>
        <end position="182"/>
    </location>
</feature>
<reference evidence="7" key="1">
    <citation type="submission" date="2021-09" db="EMBL/GenBank/DDBJ databases">
        <title>The genome of Mauremys mutica provides insights into the evolution of semi-aquatic lifestyle.</title>
        <authorList>
            <person name="Gong S."/>
            <person name="Gao Y."/>
        </authorList>
    </citation>
    <scope>NUCLEOTIDE SEQUENCE</scope>
    <source>
        <strain evidence="7">MM-2020</strain>
        <tissue evidence="7">Muscle</tissue>
    </source>
</reference>
<dbReference type="PROSITE" id="PS50850">
    <property type="entry name" value="MFS"/>
    <property type="match status" value="1"/>
</dbReference>
<feature type="transmembrane region" description="Helical" evidence="5">
    <location>
        <begin position="420"/>
        <end position="444"/>
    </location>
</feature>
<organism evidence="7 8">
    <name type="scientific">Mauremys mutica</name>
    <name type="common">yellowpond turtle</name>
    <dbReference type="NCBI Taxonomy" id="74926"/>
    <lineage>
        <taxon>Eukaryota</taxon>
        <taxon>Metazoa</taxon>
        <taxon>Chordata</taxon>
        <taxon>Craniata</taxon>
        <taxon>Vertebrata</taxon>
        <taxon>Euteleostomi</taxon>
        <taxon>Archelosauria</taxon>
        <taxon>Testudinata</taxon>
        <taxon>Testudines</taxon>
        <taxon>Cryptodira</taxon>
        <taxon>Durocryptodira</taxon>
        <taxon>Testudinoidea</taxon>
        <taxon>Geoemydidae</taxon>
        <taxon>Geoemydinae</taxon>
        <taxon>Mauremys</taxon>
    </lineage>
</organism>
<keyword evidence="4 5" id="KW-0472">Membrane</keyword>
<keyword evidence="8" id="KW-1185">Reference proteome</keyword>
<evidence type="ECO:0000256" key="1">
    <source>
        <dbReference type="ARBA" id="ARBA00004141"/>
    </source>
</evidence>
<evidence type="ECO:0000256" key="5">
    <source>
        <dbReference type="SAM" id="Phobius"/>
    </source>
</evidence>
<keyword evidence="2 5" id="KW-0812">Transmembrane</keyword>
<dbReference type="InterPro" id="IPR020846">
    <property type="entry name" value="MFS_dom"/>
</dbReference>
<feature type="transmembrane region" description="Helical" evidence="5">
    <location>
        <begin position="483"/>
        <end position="503"/>
    </location>
</feature>
<dbReference type="Gene3D" id="1.20.1250.20">
    <property type="entry name" value="MFS general substrate transporter like domains"/>
    <property type="match status" value="1"/>
</dbReference>
<feature type="transmembrane region" description="Helical" evidence="5">
    <location>
        <begin position="222"/>
        <end position="244"/>
    </location>
</feature>
<gene>
    <name evidence="7" type="ORF">KIL84_003153</name>
</gene>
<dbReference type="EMBL" id="JAHDVG010000486">
    <property type="protein sequence ID" value="KAH1167670.1"/>
    <property type="molecule type" value="Genomic_DNA"/>
</dbReference>
<feature type="transmembrane region" description="Helical" evidence="5">
    <location>
        <begin position="456"/>
        <end position="477"/>
    </location>
</feature>
<dbReference type="AlphaFoldDB" id="A0A9D4AT92"/>
<keyword evidence="3 5" id="KW-1133">Transmembrane helix</keyword>
<proteinExistence type="predicted"/>
<dbReference type="SUPFAM" id="SSF103473">
    <property type="entry name" value="MFS general substrate transporter"/>
    <property type="match status" value="1"/>
</dbReference>
<dbReference type="Proteomes" id="UP000827986">
    <property type="component" value="Unassembled WGS sequence"/>
</dbReference>
<name>A0A9D4AT92_9SAUR</name>
<sequence length="544" mass="58706">MAFGDLLEKVGSAGPFQLLCVLLLTAPALLIASHNLVQNFSAASPEHQCRPLPPGTNASWVGNTTAAHGVLSLVPSPEQRCRLVGTRGQHPRPNGSLGRAGETEPCQDGWYYDRSTFSSTIVTEWDLVCDLGPLPALAQTLFMAGVLLGALLFGVFSDRFGRRVILLCSLLLVAVMGTGAALSSDFLTYCAFRLLSGVGLSGFLLNYICLSLEWVPTKSRALVVTWLSYCSTAGQVVLAGLAYGIRDWRWLQLAISIPFFIFFLCAWWIPESARWLIVNHRPAMALSNLQRVARINRKQLGGDSISLEMLEKVGGSPTGKSTCSCLHLFRTPAMRRISCCLMSVSFSTNLAYFGLSMDLPAFGLDIFLVQTFFGAIDILAKMACALALSYFGRRAIQASSLILAGVFLLGNIPVPREMLMVRLALVVLGKGCLAASSVCSYLYGGELFPTAVRQTGTGFTTVMARLGGMVAPVVLVAGQQFPFLPLVIFGVAPVMSGIAACFLPEMHNVPLLDTIEEVENRARRKGEEAIAGETMAHIVHSTRI</sequence>
<dbReference type="FunFam" id="1.20.1250.20:FF:000023">
    <property type="entry name" value="Solute carrier family 22 member 6"/>
    <property type="match status" value="1"/>
</dbReference>
<accession>A0A9D4AT92</accession>
<evidence type="ECO:0000313" key="7">
    <source>
        <dbReference type="EMBL" id="KAH1167670.1"/>
    </source>
</evidence>
<comment type="subcellular location">
    <subcellularLocation>
        <location evidence="1">Membrane</location>
        <topology evidence="1">Multi-pass membrane protein</topology>
    </subcellularLocation>
</comment>
<feature type="transmembrane region" description="Helical" evidence="5">
    <location>
        <begin position="12"/>
        <end position="32"/>
    </location>
</feature>
<dbReference type="Pfam" id="PF07690">
    <property type="entry name" value="MFS_1"/>
    <property type="match status" value="1"/>
</dbReference>
<feature type="transmembrane region" description="Helical" evidence="5">
    <location>
        <begin position="136"/>
        <end position="157"/>
    </location>
</feature>
<dbReference type="InterPro" id="IPR011701">
    <property type="entry name" value="MFS"/>
</dbReference>